<dbReference type="RefSeq" id="WP_311707070.1">
    <property type="nucleotide sequence ID" value="NZ_JAVREL010000017.1"/>
</dbReference>
<dbReference type="InterPro" id="IPR002560">
    <property type="entry name" value="Transposase_DDE"/>
</dbReference>
<dbReference type="EMBL" id="JAVREL010000017">
    <property type="protein sequence ID" value="MDT0345934.1"/>
    <property type="molecule type" value="Genomic_DNA"/>
</dbReference>
<evidence type="ECO:0000313" key="2">
    <source>
        <dbReference type="EMBL" id="MDT0345934.1"/>
    </source>
</evidence>
<evidence type="ECO:0000259" key="1">
    <source>
        <dbReference type="Pfam" id="PF01610"/>
    </source>
</evidence>
<protein>
    <submittedName>
        <fullName evidence="2">Transposase</fullName>
    </submittedName>
</protein>
<name>A0ABU2MWF2_9ACTN</name>
<organism evidence="2 3">
    <name type="scientific">Streptomyces litchfieldiae</name>
    <dbReference type="NCBI Taxonomy" id="3075543"/>
    <lineage>
        <taxon>Bacteria</taxon>
        <taxon>Bacillati</taxon>
        <taxon>Actinomycetota</taxon>
        <taxon>Actinomycetes</taxon>
        <taxon>Kitasatosporales</taxon>
        <taxon>Streptomycetaceae</taxon>
        <taxon>Streptomyces</taxon>
    </lineage>
</organism>
<sequence>MHVLVIDEARRGRAQWRQDADTGRRESIADRWHTGFVDAAGHQGLLGQVEGRLPSDVLAWLAGIPKPWREQIRYVVIDISPGYRAAIRTGLPQAHVVADYFTSSNSPTGCSTWCAAAPPPPSAGAGRACDPEWKARRRLLRNREDLTDDQFTPMRNQLIDTGSIGMIPLTALDHRGTTA</sequence>
<proteinExistence type="predicted"/>
<keyword evidence="3" id="KW-1185">Reference proteome</keyword>
<comment type="caution">
    <text evidence="2">The sequence shown here is derived from an EMBL/GenBank/DDBJ whole genome shotgun (WGS) entry which is preliminary data.</text>
</comment>
<accession>A0ABU2MWF2</accession>
<dbReference type="Proteomes" id="UP001183246">
    <property type="component" value="Unassembled WGS sequence"/>
</dbReference>
<gene>
    <name evidence="2" type="ORF">RM590_25590</name>
</gene>
<evidence type="ECO:0000313" key="3">
    <source>
        <dbReference type="Proteomes" id="UP001183246"/>
    </source>
</evidence>
<reference evidence="3" key="1">
    <citation type="submission" date="2023-07" db="EMBL/GenBank/DDBJ databases">
        <title>30 novel species of actinomycetes from the DSMZ collection.</title>
        <authorList>
            <person name="Nouioui I."/>
        </authorList>
    </citation>
    <scope>NUCLEOTIDE SEQUENCE [LARGE SCALE GENOMIC DNA]</scope>
    <source>
        <strain evidence="3">DSM 44938</strain>
    </source>
</reference>
<feature type="domain" description="Transposase IS204/IS1001/IS1096/IS1165 DDE" evidence="1">
    <location>
        <begin position="34"/>
        <end position="101"/>
    </location>
</feature>
<dbReference type="Pfam" id="PF01610">
    <property type="entry name" value="DDE_Tnp_ISL3"/>
    <property type="match status" value="1"/>
</dbReference>